<evidence type="ECO:0000313" key="3">
    <source>
        <dbReference type="Proteomes" id="UP000807115"/>
    </source>
</evidence>
<accession>A0A921Q4L8</accession>
<gene>
    <name evidence="2" type="ORF">BDA96_10G226300</name>
</gene>
<organism evidence="2 3">
    <name type="scientific">Sorghum bicolor</name>
    <name type="common">Sorghum</name>
    <name type="synonym">Sorghum vulgare</name>
    <dbReference type="NCBI Taxonomy" id="4558"/>
    <lineage>
        <taxon>Eukaryota</taxon>
        <taxon>Viridiplantae</taxon>
        <taxon>Streptophyta</taxon>
        <taxon>Embryophyta</taxon>
        <taxon>Tracheophyta</taxon>
        <taxon>Spermatophyta</taxon>
        <taxon>Magnoliopsida</taxon>
        <taxon>Liliopsida</taxon>
        <taxon>Poales</taxon>
        <taxon>Poaceae</taxon>
        <taxon>PACMAD clade</taxon>
        <taxon>Panicoideae</taxon>
        <taxon>Andropogonodae</taxon>
        <taxon>Andropogoneae</taxon>
        <taxon>Sorghinae</taxon>
        <taxon>Sorghum</taxon>
    </lineage>
</organism>
<evidence type="ECO:0000313" key="2">
    <source>
        <dbReference type="EMBL" id="KAG0514823.1"/>
    </source>
</evidence>
<comment type="caution">
    <text evidence="2">The sequence shown here is derived from an EMBL/GenBank/DDBJ whole genome shotgun (WGS) entry which is preliminary data.</text>
</comment>
<protein>
    <submittedName>
        <fullName evidence="2">Uncharacterized protein</fullName>
    </submittedName>
</protein>
<dbReference type="EMBL" id="CM027689">
    <property type="protein sequence ID" value="KAG0514823.1"/>
    <property type="molecule type" value="Genomic_DNA"/>
</dbReference>
<dbReference type="Proteomes" id="UP000807115">
    <property type="component" value="Chromosome 10"/>
</dbReference>
<proteinExistence type="predicted"/>
<reference evidence="2" key="2">
    <citation type="submission" date="2020-10" db="EMBL/GenBank/DDBJ databases">
        <authorList>
            <person name="Cooper E.A."/>
            <person name="Brenton Z.W."/>
            <person name="Flinn B.S."/>
            <person name="Jenkins J."/>
            <person name="Shu S."/>
            <person name="Flowers D."/>
            <person name="Luo F."/>
            <person name="Wang Y."/>
            <person name="Xia P."/>
            <person name="Barry K."/>
            <person name="Daum C."/>
            <person name="Lipzen A."/>
            <person name="Yoshinaga Y."/>
            <person name="Schmutz J."/>
            <person name="Saski C."/>
            <person name="Vermerris W."/>
            <person name="Kresovich S."/>
        </authorList>
    </citation>
    <scope>NUCLEOTIDE SEQUENCE</scope>
</reference>
<reference evidence="2" key="1">
    <citation type="journal article" date="2019" name="BMC Genomics">
        <title>A new reference genome for Sorghum bicolor reveals high levels of sequence similarity between sweet and grain genotypes: implications for the genetics of sugar metabolism.</title>
        <authorList>
            <person name="Cooper E.A."/>
            <person name="Brenton Z.W."/>
            <person name="Flinn B.S."/>
            <person name="Jenkins J."/>
            <person name="Shu S."/>
            <person name="Flowers D."/>
            <person name="Luo F."/>
            <person name="Wang Y."/>
            <person name="Xia P."/>
            <person name="Barry K."/>
            <person name="Daum C."/>
            <person name="Lipzen A."/>
            <person name="Yoshinaga Y."/>
            <person name="Schmutz J."/>
            <person name="Saski C."/>
            <person name="Vermerris W."/>
            <person name="Kresovich S."/>
        </authorList>
    </citation>
    <scope>NUCLEOTIDE SEQUENCE</scope>
</reference>
<feature type="compositionally biased region" description="Low complexity" evidence="1">
    <location>
        <begin position="92"/>
        <end position="104"/>
    </location>
</feature>
<sequence length="178" mass="18389">MRTPHQFSLTGGKARVKPEPCRTAGANPVALNEQIFSAVDGIIGTVPPASPPAPPPLLPPLPARTPARLVANAAICPLPTASAVARLAPCARPPRAQQPPLSRPYAPRDQRPSNPIGVSTSHALPHALCYGWPAPIHAGHRALSVCPLCPTAIASSASASAPPPSYNVHEVWPPIVSS</sequence>
<feature type="region of interest" description="Disordered" evidence="1">
    <location>
        <begin position="92"/>
        <end position="116"/>
    </location>
</feature>
<dbReference type="AlphaFoldDB" id="A0A921Q4L8"/>
<name>A0A921Q4L8_SORBI</name>
<evidence type="ECO:0000256" key="1">
    <source>
        <dbReference type="SAM" id="MobiDB-lite"/>
    </source>
</evidence>